<dbReference type="PANTHER" id="PTHR42818">
    <property type="entry name" value="SULFOPYRUVATE DECARBOXYLASE SUBUNIT ALPHA"/>
    <property type="match status" value="1"/>
</dbReference>
<evidence type="ECO:0000256" key="4">
    <source>
        <dbReference type="ARBA" id="ARBA00038875"/>
    </source>
</evidence>
<dbReference type="CDD" id="cd07035">
    <property type="entry name" value="TPP_PYR_POX_like"/>
    <property type="match status" value="1"/>
</dbReference>
<dbReference type="GO" id="GO:0019295">
    <property type="term" value="P:coenzyme M biosynthetic process"/>
    <property type="evidence" value="ECO:0007669"/>
    <property type="project" value="UniProtKB-KW"/>
</dbReference>
<dbReference type="InterPro" id="IPR029061">
    <property type="entry name" value="THDP-binding"/>
</dbReference>
<feature type="domain" description="Thiamine pyrophosphate enzyme N-terminal TPP-binding" evidence="6">
    <location>
        <begin position="6"/>
        <end position="104"/>
    </location>
</feature>
<accession>A0A099T265</accession>
<evidence type="ECO:0000256" key="3">
    <source>
        <dbReference type="ARBA" id="ARBA00023239"/>
    </source>
</evidence>
<dbReference type="EMBL" id="JRHO01000014">
    <property type="protein sequence ID" value="KGK98243.1"/>
    <property type="molecule type" value="Genomic_DNA"/>
</dbReference>
<dbReference type="InterPro" id="IPR051818">
    <property type="entry name" value="TPP_dependent_decarboxylase"/>
</dbReference>
<sequence length="165" mass="17813">MDPSTSVFNGMRMTGIDLVVSVPCINLKDILPMIDDDPSMIHVPVTREEEGVGICAGAYMGGKIPAMLMQNSGLGNSINALASLNKLFHIPLLLIMSHRGVEGETICAQVPMGQLTTSLLDTLDIPYVVPTRDNVEETILHAWAIASEKGRPVAVLLEIGFWEAE</sequence>
<dbReference type="AlphaFoldDB" id="A0A099T265"/>
<proteinExistence type="predicted"/>
<keyword evidence="1" id="KW-0174">Coenzyme M biosynthesis</keyword>
<name>A0A099T265_METMT</name>
<comment type="catalytic activity">
    <reaction evidence="5">
        <text>3-sulfopyruvate + H(+) = sulfoacetaldehyde + CO2</text>
        <dbReference type="Rhea" id="RHEA:20948"/>
        <dbReference type="ChEBI" id="CHEBI:15378"/>
        <dbReference type="ChEBI" id="CHEBI:16526"/>
        <dbReference type="ChEBI" id="CHEBI:57940"/>
        <dbReference type="ChEBI" id="CHEBI:58246"/>
        <dbReference type="EC" id="4.1.1.79"/>
    </reaction>
</comment>
<gene>
    <name evidence="7" type="ORF">LI82_11035</name>
</gene>
<dbReference type="NCBIfam" id="TIGR03845">
    <property type="entry name" value="sulfopyru_alph"/>
    <property type="match status" value="1"/>
</dbReference>
<dbReference type="SUPFAM" id="SSF52518">
    <property type="entry name" value="Thiamin diphosphate-binding fold (THDP-binding)"/>
    <property type="match status" value="1"/>
</dbReference>
<dbReference type="InterPro" id="IPR012001">
    <property type="entry name" value="Thiamin_PyroP_enz_TPP-bd_dom"/>
</dbReference>
<dbReference type="PANTHER" id="PTHR42818:SF1">
    <property type="entry name" value="SULFOPYRUVATE DECARBOXYLASE"/>
    <property type="match status" value="1"/>
</dbReference>
<keyword evidence="8" id="KW-1185">Reference proteome</keyword>
<evidence type="ECO:0000259" key="6">
    <source>
        <dbReference type="Pfam" id="PF02776"/>
    </source>
</evidence>
<dbReference type="OrthoDB" id="53192at2157"/>
<dbReference type="Proteomes" id="UP000029859">
    <property type="component" value="Unassembled WGS sequence"/>
</dbReference>
<evidence type="ECO:0000313" key="8">
    <source>
        <dbReference type="Proteomes" id="UP000029859"/>
    </source>
</evidence>
<reference evidence="7 8" key="1">
    <citation type="submission" date="2014-09" db="EMBL/GenBank/DDBJ databases">
        <title>Draft genome sequence of an obligately methylotrophic methanogen, Methanococcoides methylutens, isolated from marine sediment.</title>
        <authorList>
            <person name="Guan Y."/>
            <person name="Ngugi D.K."/>
            <person name="Blom J."/>
            <person name="Ali S."/>
            <person name="Ferry J.G."/>
            <person name="Stingl U."/>
        </authorList>
    </citation>
    <scope>NUCLEOTIDE SEQUENCE [LARGE SCALE GENOMIC DNA]</scope>
    <source>
        <strain evidence="7 8">DSM 2657</strain>
    </source>
</reference>
<dbReference type="RefSeq" id="WP_048195585.1">
    <property type="nucleotide sequence ID" value="NZ_CAAGSM010000001.1"/>
</dbReference>
<evidence type="ECO:0000256" key="5">
    <source>
        <dbReference type="ARBA" id="ARBA00048551"/>
    </source>
</evidence>
<dbReference type="GO" id="GO:0050545">
    <property type="term" value="F:sulfopyruvate decarboxylase activity"/>
    <property type="evidence" value="ECO:0007669"/>
    <property type="project" value="UniProtKB-EC"/>
</dbReference>
<keyword evidence="2" id="KW-0210">Decarboxylase</keyword>
<organism evidence="7 8">
    <name type="scientific">Methanococcoides methylutens</name>
    <dbReference type="NCBI Taxonomy" id="2226"/>
    <lineage>
        <taxon>Archaea</taxon>
        <taxon>Methanobacteriati</taxon>
        <taxon>Methanobacteriota</taxon>
        <taxon>Stenosarchaea group</taxon>
        <taxon>Methanomicrobia</taxon>
        <taxon>Methanosarcinales</taxon>
        <taxon>Methanosarcinaceae</taxon>
        <taxon>Methanococcoides</taxon>
    </lineage>
</organism>
<evidence type="ECO:0000256" key="1">
    <source>
        <dbReference type="ARBA" id="ARBA00022545"/>
    </source>
</evidence>
<keyword evidence="7" id="KW-0670">Pyruvate</keyword>
<evidence type="ECO:0000256" key="2">
    <source>
        <dbReference type="ARBA" id="ARBA00022793"/>
    </source>
</evidence>
<dbReference type="EC" id="4.1.1.79" evidence="4"/>
<evidence type="ECO:0000313" key="7">
    <source>
        <dbReference type="EMBL" id="KGK98243.1"/>
    </source>
</evidence>
<comment type="caution">
    <text evidence="7">The sequence shown here is derived from an EMBL/GenBank/DDBJ whole genome shotgun (WGS) entry which is preliminary data.</text>
</comment>
<dbReference type="InterPro" id="IPR022502">
    <property type="entry name" value="Sulfopyruvate_deCO2ase_alpha"/>
</dbReference>
<dbReference type="Gene3D" id="3.40.50.970">
    <property type="match status" value="1"/>
</dbReference>
<protein>
    <recommendedName>
        <fullName evidence="4">sulfopyruvate decarboxylase</fullName>
        <ecNumber evidence="4">4.1.1.79</ecNumber>
    </recommendedName>
</protein>
<dbReference type="Pfam" id="PF02776">
    <property type="entry name" value="TPP_enzyme_N"/>
    <property type="match status" value="1"/>
</dbReference>
<keyword evidence="3" id="KW-0456">Lyase</keyword>
<dbReference type="GO" id="GO:0030976">
    <property type="term" value="F:thiamine pyrophosphate binding"/>
    <property type="evidence" value="ECO:0007669"/>
    <property type="project" value="InterPro"/>
</dbReference>